<evidence type="ECO:0000256" key="1">
    <source>
        <dbReference type="SAM" id="MobiDB-lite"/>
    </source>
</evidence>
<evidence type="ECO:0000313" key="3">
    <source>
        <dbReference type="Proteomes" id="UP000265515"/>
    </source>
</evidence>
<feature type="compositionally biased region" description="Basic and acidic residues" evidence="1">
    <location>
        <begin position="155"/>
        <end position="166"/>
    </location>
</feature>
<gene>
    <name evidence="2" type="ORF">CBR_g37971</name>
</gene>
<name>A0A388LP19_CHABU</name>
<reference evidence="2 3" key="1">
    <citation type="journal article" date="2018" name="Cell">
        <title>The Chara Genome: Secondary Complexity and Implications for Plant Terrestrialization.</title>
        <authorList>
            <person name="Nishiyama T."/>
            <person name="Sakayama H."/>
            <person name="Vries J.D."/>
            <person name="Buschmann H."/>
            <person name="Saint-Marcoux D."/>
            <person name="Ullrich K.K."/>
            <person name="Haas F.B."/>
            <person name="Vanderstraeten L."/>
            <person name="Becker D."/>
            <person name="Lang D."/>
            <person name="Vosolsobe S."/>
            <person name="Rombauts S."/>
            <person name="Wilhelmsson P.K.I."/>
            <person name="Janitza P."/>
            <person name="Kern R."/>
            <person name="Heyl A."/>
            <person name="Rumpler F."/>
            <person name="Villalobos L.I.A.C."/>
            <person name="Clay J.M."/>
            <person name="Skokan R."/>
            <person name="Toyoda A."/>
            <person name="Suzuki Y."/>
            <person name="Kagoshima H."/>
            <person name="Schijlen E."/>
            <person name="Tajeshwar N."/>
            <person name="Catarino B."/>
            <person name="Hetherington A.J."/>
            <person name="Saltykova A."/>
            <person name="Bonnot C."/>
            <person name="Breuninger H."/>
            <person name="Symeonidi A."/>
            <person name="Radhakrishnan G.V."/>
            <person name="Van Nieuwerburgh F."/>
            <person name="Deforce D."/>
            <person name="Chang C."/>
            <person name="Karol K.G."/>
            <person name="Hedrich R."/>
            <person name="Ulvskov P."/>
            <person name="Glockner G."/>
            <person name="Delwiche C.F."/>
            <person name="Petrasek J."/>
            <person name="Van de Peer Y."/>
            <person name="Friml J."/>
            <person name="Beilby M."/>
            <person name="Dolan L."/>
            <person name="Kohara Y."/>
            <person name="Sugano S."/>
            <person name="Fujiyama A."/>
            <person name="Delaux P.-M."/>
            <person name="Quint M."/>
            <person name="TheiBen G."/>
            <person name="Hagemann M."/>
            <person name="Harholt J."/>
            <person name="Dunand C."/>
            <person name="Zachgo S."/>
            <person name="Langdale J."/>
            <person name="Maumus F."/>
            <person name="Straeten D.V.D."/>
            <person name="Gould S.B."/>
            <person name="Rensing S.A."/>
        </authorList>
    </citation>
    <scope>NUCLEOTIDE SEQUENCE [LARGE SCALE GENOMIC DNA]</scope>
    <source>
        <strain evidence="2 3">S276</strain>
    </source>
</reference>
<feature type="compositionally biased region" description="Basic residues" evidence="1">
    <location>
        <begin position="188"/>
        <end position="201"/>
    </location>
</feature>
<feature type="compositionally biased region" description="Basic residues" evidence="1">
    <location>
        <begin position="225"/>
        <end position="235"/>
    </location>
</feature>
<accession>A0A388LP19</accession>
<feature type="region of interest" description="Disordered" evidence="1">
    <location>
        <begin position="30"/>
        <end position="70"/>
    </location>
</feature>
<dbReference type="AlphaFoldDB" id="A0A388LP19"/>
<proteinExistence type="predicted"/>
<sequence>MPKPDPTTDERVKKQLEGFGKSVASFREYIEKENRKKEEKERRKQEKMERQHREEMERQAREEARLAKERRIAKKQAKIKKAEEEKMELSKAMRMQLAVCVGGLREQMQEEMRRNMEAFNAIIKGKQAAASPTSTPPGSPVSYTSKLEASEVEEISQKAKDLTIGDKRKRSPDATIGNSPPMEVPPKRTPRNTKVKPRKLAAKLLTTASKKTTKKGKPEEGGSKTPKRYTPKRGTPKTNIAAKIGSAGKTKFVVDNMRQLAEYQADDLKLLCRREDLVYGNKVLAVINVAEKLAEEAYGEEGTSADAEAEVGIQEASDSTTEGEEED</sequence>
<comment type="caution">
    <text evidence="2">The sequence shown here is derived from an EMBL/GenBank/DDBJ whole genome shotgun (WGS) entry which is preliminary data.</text>
</comment>
<evidence type="ECO:0000313" key="2">
    <source>
        <dbReference type="EMBL" id="GBG84096.1"/>
    </source>
</evidence>
<feature type="region of interest" description="Disordered" evidence="1">
    <location>
        <begin position="148"/>
        <end position="240"/>
    </location>
</feature>
<organism evidence="2 3">
    <name type="scientific">Chara braunii</name>
    <name type="common">Braun's stonewort</name>
    <dbReference type="NCBI Taxonomy" id="69332"/>
    <lineage>
        <taxon>Eukaryota</taxon>
        <taxon>Viridiplantae</taxon>
        <taxon>Streptophyta</taxon>
        <taxon>Charophyceae</taxon>
        <taxon>Charales</taxon>
        <taxon>Characeae</taxon>
        <taxon>Chara</taxon>
    </lineage>
</organism>
<dbReference type="EMBL" id="BFEA01000463">
    <property type="protein sequence ID" value="GBG84096.1"/>
    <property type="molecule type" value="Genomic_DNA"/>
</dbReference>
<dbReference type="Proteomes" id="UP000265515">
    <property type="component" value="Unassembled WGS sequence"/>
</dbReference>
<keyword evidence="3" id="KW-1185">Reference proteome</keyword>
<feature type="region of interest" description="Disordered" evidence="1">
    <location>
        <begin position="297"/>
        <end position="327"/>
    </location>
</feature>
<protein>
    <submittedName>
        <fullName evidence="2">Uncharacterized protein</fullName>
    </submittedName>
</protein>
<dbReference type="Gramene" id="GBG84096">
    <property type="protein sequence ID" value="GBG84096"/>
    <property type="gene ID" value="CBR_g37971"/>
</dbReference>